<evidence type="ECO:0000313" key="7">
    <source>
        <dbReference type="Proteomes" id="UP001148018"/>
    </source>
</evidence>
<feature type="coiled-coil region" evidence="5">
    <location>
        <begin position="71"/>
        <end position="134"/>
    </location>
</feature>
<dbReference type="EMBL" id="JANIIK010000036">
    <property type="protein sequence ID" value="KAJ3612103.1"/>
    <property type="molecule type" value="Genomic_DNA"/>
</dbReference>
<proteinExistence type="predicted"/>
<dbReference type="GO" id="GO:0060271">
    <property type="term" value="P:cilium assembly"/>
    <property type="evidence" value="ECO:0007669"/>
    <property type="project" value="TreeGrafter"/>
</dbReference>
<evidence type="ECO:0000256" key="1">
    <source>
        <dbReference type="ARBA" id="ARBA00004300"/>
    </source>
</evidence>
<evidence type="ECO:0000256" key="2">
    <source>
        <dbReference type="ARBA" id="ARBA00022490"/>
    </source>
</evidence>
<evidence type="ECO:0000256" key="3">
    <source>
        <dbReference type="ARBA" id="ARBA00023054"/>
    </source>
</evidence>
<keyword evidence="2" id="KW-0963">Cytoplasm</keyword>
<sequence>MERFSVRKPIVLYSVERVTVSRFWQKPFLNEVHTYALCKNTKCEIVCKVRASERVRVCSTIYLSQALQTDVEVLRASVERQKEVLTEKEREMVRRVQAAREEELHKTAVLHEEKLELETHMSELEQQRAQQDEAGHAHREEWEERLRGAQLGEESARKELHNLRTRLHQQTIRLEELERTTGELDDLKRQNQELGVRLGTLAHAEDELQASNRRLKDGQEVLREELRTARSQAERSQHDAERSLEEGRVQWLEEKHTDECGAVRDPLVHSSVYVWSLIGVSSPPVVPRGGAAQ</sequence>
<dbReference type="GO" id="GO:0005794">
    <property type="term" value="C:Golgi apparatus"/>
    <property type="evidence" value="ECO:0007669"/>
    <property type="project" value="TreeGrafter"/>
</dbReference>
<gene>
    <name evidence="6" type="ORF">NHX12_020380</name>
</gene>
<dbReference type="InterPro" id="IPR052116">
    <property type="entry name" value="Centro_Cilium_Assembly"/>
</dbReference>
<accession>A0A9Q0IWB4</accession>
<name>A0A9Q0IWB4_9TELE</name>
<dbReference type="PANTHER" id="PTHR23170">
    <property type="entry name" value="NY-REN-58 ANTIGEN"/>
    <property type="match status" value="1"/>
</dbReference>
<dbReference type="GO" id="GO:0051660">
    <property type="term" value="P:establishment of centrosome localization"/>
    <property type="evidence" value="ECO:0007669"/>
    <property type="project" value="TreeGrafter"/>
</dbReference>
<dbReference type="GO" id="GO:0005813">
    <property type="term" value="C:centrosome"/>
    <property type="evidence" value="ECO:0007669"/>
    <property type="project" value="UniProtKB-SubCell"/>
</dbReference>
<dbReference type="PANTHER" id="PTHR23170:SF2">
    <property type="entry name" value="CENTROSOMAL PROTEIN OF 83 KDA"/>
    <property type="match status" value="1"/>
</dbReference>
<evidence type="ECO:0000256" key="4">
    <source>
        <dbReference type="ARBA" id="ARBA00023212"/>
    </source>
</evidence>
<comment type="subcellular location">
    <subcellularLocation>
        <location evidence="1">Cytoplasm</location>
        <location evidence="1">Cytoskeleton</location>
        <location evidence="1">Microtubule organizing center</location>
        <location evidence="1">Centrosome</location>
    </subcellularLocation>
</comment>
<evidence type="ECO:0000256" key="5">
    <source>
        <dbReference type="SAM" id="Coils"/>
    </source>
</evidence>
<keyword evidence="3 5" id="KW-0175">Coiled coil</keyword>
<evidence type="ECO:0000313" key="6">
    <source>
        <dbReference type="EMBL" id="KAJ3612103.1"/>
    </source>
</evidence>
<protein>
    <submittedName>
        <fullName evidence="6">Uncharacterized protein</fullName>
    </submittedName>
</protein>
<dbReference type="AlphaFoldDB" id="A0A9Q0IWB4"/>
<keyword evidence="4" id="KW-0206">Cytoskeleton</keyword>
<organism evidence="6 7">
    <name type="scientific">Muraenolepis orangiensis</name>
    <name type="common">Patagonian moray cod</name>
    <dbReference type="NCBI Taxonomy" id="630683"/>
    <lineage>
        <taxon>Eukaryota</taxon>
        <taxon>Metazoa</taxon>
        <taxon>Chordata</taxon>
        <taxon>Craniata</taxon>
        <taxon>Vertebrata</taxon>
        <taxon>Euteleostomi</taxon>
        <taxon>Actinopterygii</taxon>
        <taxon>Neopterygii</taxon>
        <taxon>Teleostei</taxon>
        <taxon>Neoteleostei</taxon>
        <taxon>Acanthomorphata</taxon>
        <taxon>Zeiogadaria</taxon>
        <taxon>Gadariae</taxon>
        <taxon>Gadiformes</taxon>
        <taxon>Muraenolepidoidei</taxon>
        <taxon>Muraenolepididae</taxon>
        <taxon>Muraenolepis</taxon>
    </lineage>
</organism>
<reference evidence="6" key="1">
    <citation type="submission" date="2022-07" db="EMBL/GenBank/DDBJ databases">
        <title>Chromosome-level genome of Muraenolepis orangiensis.</title>
        <authorList>
            <person name="Kim J."/>
        </authorList>
    </citation>
    <scope>NUCLEOTIDE SEQUENCE</scope>
    <source>
        <strain evidence="6">KU_S4_2022</strain>
        <tissue evidence="6">Muscle</tissue>
    </source>
</reference>
<keyword evidence="7" id="KW-1185">Reference proteome</keyword>
<dbReference type="Proteomes" id="UP001148018">
    <property type="component" value="Unassembled WGS sequence"/>
</dbReference>
<dbReference type="GO" id="GO:0097539">
    <property type="term" value="C:ciliary transition fiber"/>
    <property type="evidence" value="ECO:0007669"/>
    <property type="project" value="TreeGrafter"/>
</dbReference>
<feature type="non-terminal residue" evidence="6">
    <location>
        <position position="1"/>
    </location>
</feature>
<dbReference type="GO" id="GO:0005814">
    <property type="term" value="C:centriole"/>
    <property type="evidence" value="ECO:0007669"/>
    <property type="project" value="TreeGrafter"/>
</dbReference>
<dbReference type="OrthoDB" id="8939365at2759"/>
<feature type="coiled-coil region" evidence="5">
    <location>
        <begin position="160"/>
        <end position="243"/>
    </location>
</feature>
<comment type="caution">
    <text evidence="6">The sequence shown here is derived from an EMBL/GenBank/DDBJ whole genome shotgun (WGS) entry which is preliminary data.</text>
</comment>